<dbReference type="PANTHER" id="PTHR34005:SF7">
    <property type="entry name" value="PROTEIN CBG26726"/>
    <property type="match status" value="1"/>
</dbReference>
<dbReference type="Proteomes" id="UP000008068">
    <property type="component" value="Unassembled WGS sequence"/>
</dbReference>
<protein>
    <submittedName>
        <fullName evidence="2">Uncharacterized protein</fullName>
    </submittedName>
</protein>
<gene>
    <name evidence="2" type="ORF">CAEBREN_02575</name>
</gene>
<dbReference type="PANTHER" id="PTHR34005">
    <property type="entry name" value="PROTEIN CBG15054-RELATED"/>
    <property type="match status" value="1"/>
</dbReference>
<evidence type="ECO:0000313" key="3">
    <source>
        <dbReference type="Proteomes" id="UP000008068"/>
    </source>
</evidence>
<evidence type="ECO:0000313" key="2">
    <source>
        <dbReference type="EMBL" id="EGT41640.1"/>
    </source>
</evidence>
<dbReference type="AlphaFoldDB" id="G0P0B0"/>
<dbReference type="HOGENOM" id="CLU_066944_0_0_1"/>
<sequence length="340" mass="39958">MYSYTRNANNGIDAPWILGAGFIILVFLFVCCPIFDSIIYPYFKSSRFKPKTLEPSKPKWLSTSTNLQNFQRFHKGPLVVYTKITEPYDTGSKMSGWKKVQEILKSLEIDIHQMDLNEDTCIIQIPKRNFKVGMEPGEFLIGWEDSMDGFFQYQMIGNDHIQVTFYNVGGVSYIAGISIYLEHPDVNKLWFNQKLIWKLMDQPDYNFPSMTNFSEVSMEVYHRIKTNEPFLITKNQYGSINHWKLNGDKRKFERMATPIHSSGYLKNPEYPDDSPIDVKYCHWQNDYVKVSKVDDIQCHVIWNKTRRRIQYLKCDTYLPHPTTVQFKFTGKYLDDSLANM</sequence>
<dbReference type="InParanoid" id="G0P0B0"/>
<reference evidence="3" key="1">
    <citation type="submission" date="2011-07" db="EMBL/GenBank/DDBJ databases">
        <authorList>
            <consortium name="Caenorhabditis brenneri Sequencing and Analysis Consortium"/>
            <person name="Wilson R.K."/>
        </authorList>
    </citation>
    <scope>NUCLEOTIDE SEQUENCE [LARGE SCALE GENOMIC DNA]</scope>
    <source>
        <strain evidence="3">PB2801</strain>
    </source>
</reference>
<dbReference type="OrthoDB" id="5819810at2759"/>
<proteinExistence type="predicted"/>
<dbReference type="EMBL" id="GL379997">
    <property type="protein sequence ID" value="EGT41640.1"/>
    <property type="molecule type" value="Genomic_DNA"/>
</dbReference>
<feature type="transmembrane region" description="Helical" evidence="1">
    <location>
        <begin position="16"/>
        <end position="43"/>
    </location>
</feature>
<keyword evidence="1" id="KW-0812">Transmembrane</keyword>
<name>G0P0B0_CAEBE</name>
<organism evidence="3">
    <name type="scientific">Caenorhabditis brenneri</name>
    <name type="common">Nematode worm</name>
    <dbReference type="NCBI Taxonomy" id="135651"/>
    <lineage>
        <taxon>Eukaryota</taxon>
        <taxon>Metazoa</taxon>
        <taxon>Ecdysozoa</taxon>
        <taxon>Nematoda</taxon>
        <taxon>Chromadorea</taxon>
        <taxon>Rhabditida</taxon>
        <taxon>Rhabditina</taxon>
        <taxon>Rhabditomorpha</taxon>
        <taxon>Rhabditoidea</taxon>
        <taxon>Rhabditidae</taxon>
        <taxon>Peloderinae</taxon>
        <taxon>Caenorhabditis</taxon>
    </lineage>
</organism>
<evidence type="ECO:0000256" key="1">
    <source>
        <dbReference type="SAM" id="Phobius"/>
    </source>
</evidence>
<keyword evidence="1" id="KW-1133">Transmembrane helix</keyword>
<accession>G0P0B0</accession>
<keyword evidence="1" id="KW-0472">Membrane</keyword>
<keyword evidence="3" id="KW-1185">Reference proteome</keyword>